<evidence type="ECO:0000313" key="1">
    <source>
        <dbReference type="EMBL" id="VAX26863.1"/>
    </source>
</evidence>
<sequence>METLKLFFISIFIFTFIVSCAVEKSPINYGKDACHFCKMNIVDKQHAAEIVTKKGKAFKYDSIECMINDVKKRDENRIALYLIDDYSTPGKLIDATTATYLISENLPSPMGANLNGFESKEKTAETQKEKGGTIYSWDELRQLFNK</sequence>
<dbReference type="Pfam" id="PF05573">
    <property type="entry name" value="NosL"/>
    <property type="match status" value="1"/>
</dbReference>
<dbReference type="PANTHER" id="PTHR41247:SF1">
    <property type="entry name" value="HTH-TYPE TRANSCRIPTIONAL REPRESSOR YCNK"/>
    <property type="match status" value="1"/>
</dbReference>
<name>A0A3B1CQC1_9ZZZZ</name>
<dbReference type="EMBL" id="UOGD01000358">
    <property type="protein sequence ID" value="VAX26863.1"/>
    <property type="molecule type" value="Genomic_DNA"/>
</dbReference>
<dbReference type="PROSITE" id="PS51257">
    <property type="entry name" value="PROKAR_LIPOPROTEIN"/>
    <property type="match status" value="1"/>
</dbReference>
<gene>
    <name evidence="1" type="ORF">MNBD_IGNAVI01-1344</name>
</gene>
<keyword evidence="1" id="KW-0449">Lipoprotein</keyword>
<dbReference type="InterPro" id="IPR008719">
    <property type="entry name" value="N2O_reductase_NosL"/>
</dbReference>
<dbReference type="AlphaFoldDB" id="A0A3B1CQC1"/>
<accession>A0A3B1CQC1</accession>
<protein>
    <submittedName>
        <fullName evidence="1">Nitrous oxide reductase maturation protein, outer-membrane lipoprotein NosL</fullName>
    </submittedName>
</protein>
<dbReference type="SUPFAM" id="SSF160387">
    <property type="entry name" value="NosL/MerB-like"/>
    <property type="match status" value="1"/>
</dbReference>
<proteinExistence type="predicted"/>
<reference evidence="1" key="1">
    <citation type="submission" date="2018-06" db="EMBL/GenBank/DDBJ databases">
        <authorList>
            <person name="Zhirakovskaya E."/>
        </authorList>
    </citation>
    <scope>NUCLEOTIDE SEQUENCE</scope>
</reference>
<dbReference type="PANTHER" id="PTHR41247">
    <property type="entry name" value="HTH-TYPE TRANSCRIPTIONAL REPRESSOR YCNK"/>
    <property type="match status" value="1"/>
</dbReference>
<organism evidence="1">
    <name type="scientific">hydrothermal vent metagenome</name>
    <dbReference type="NCBI Taxonomy" id="652676"/>
    <lineage>
        <taxon>unclassified sequences</taxon>
        <taxon>metagenomes</taxon>
        <taxon>ecological metagenomes</taxon>
    </lineage>
</organism>